<feature type="domain" description="4Fe-4S ferredoxin-type" evidence="8">
    <location>
        <begin position="351"/>
        <end position="382"/>
    </location>
</feature>
<dbReference type="PROSITE" id="PS51379">
    <property type="entry name" value="4FE4S_FER_2"/>
    <property type="match status" value="1"/>
</dbReference>
<dbReference type="RefSeq" id="WP_163300801.1">
    <property type="nucleotide sequence ID" value="NZ_JAAGRQ010000009.1"/>
</dbReference>
<keyword evidence="7" id="KW-0812">Transmembrane</keyword>
<dbReference type="PROSITE" id="PS00198">
    <property type="entry name" value="4FE4S_FER_1"/>
    <property type="match status" value="1"/>
</dbReference>
<dbReference type="InterPro" id="IPR051684">
    <property type="entry name" value="Electron_Trans/Redox"/>
</dbReference>
<keyword evidence="6" id="KW-0411">Iron-sulfur</keyword>
<keyword evidence="5" id="KW-0408">Iron</keyword>
<keyword evidence="4" id="KW-0249">Electron transport</keyword>
<keyword evidence="3" id="KW-0479">Metal-binding</keyword>
<dbReference type="InterPro" id="IPR017896">
    <property type="entry name" value="4Fe4S_Fe-S-bd"/>
</dbReference>
<evidence type="ECO:0000256" key="2">
    <source>
        <dbReference type="ARBA" id="ARBA00022485"/>
    </source>
</evidence>
<feature type="transmembrane region" description="Helical" evidence="7">
    <location>
        <begin position="78"/>
        <end position="100"/>
    </location>
</feature>
<dbReference type="GO" id="GO:0046872">
    <property type="term" value="F:metal ion binding"/>
    <property type="evidence" value="ECO:0007669"/>
    <property type="project" value="UniProtKB-KW"/>
</dbReference>
<feature type="transmembrane region" description="Helical" evidence="7">
    <location>
        <begin position="277"/>
        <end position="296"/>
    </location>
</feature>
<keyword evidence="1" id="KW-0813">Transport</keyword>
<proteinExistence type="predicted"/>
<evidence type="ECO:0000256" key="4">
    <source>
        <dbReference type="ARBA" id="ARBA00022982"/>
    </source>
</evidence>
<keyword evidence="7" id="KW-0472">Membrane</keyword>
<protein>
    <submittedName>
        <fullName evidence="9">4Fe-4S binding protein</fullName>
    </submittedName>
</protein>
<keyword evidence="2" id="KW-0004">4Fe-4S</keyword>
<dbReference type="Proteomes" id="UP000469724">
    <property type="component" value="Unassembled WGS sequence"/>
</dbReference>
<feature type="transmembrane region" description="Helical" evidence="7">
    <location>
        <begin position="183"/>
        <end position="202"/>
    </location>
</feature>
<feature type="transmembrane region" description="Helical" evidence="7">
    <location>
        <begin position="112"/>
        <end position="133"/>
    </location>
</feature>
<keyword evidence="10" id="KW-1185">Reference proteome</keyword>
<dbReference type="EMBL" id="JAAGRQ010000009">
    <property type="protein sequence ID" value="NDY55744.1"/>
    <property type="molecule type" value="Genomic_DNA"/>
</dbReference>
<evidence type="ECO:0000313" key="10">
    <source>
        <dbReference type="Proteomes" id="UP000469724"/>
    </source>
</evidence>
<dbReference type="InterPro" id="IPR017900">
    <property type="entry name" value="4Fe4S_Fe_S_CS"/>
</dbReference>
<evidence type="ECO:0000256" key="6">
    <source>
        <dbReference type="ARBA" id="ARBA00023014"/>
    </source>
</evidence>
<dbReference type="GO" id="GO:0005886">
    <property type="term" value="C:plasma membrane"/>
    <property type="evidence" value="ECO:0007669"/>
    <property type="project" value="TreeGrafter"/>
</dbReference>
<dbReference type="PANTHER" id="PTHR30176">
    <property type="entry name" value="FERREDOXIN-TYPE PROTEIN NAPH"/>
    <property type="match status" value="1"/>
</dbReference>
<evidence type="ECO:0000259" key="8">
    <source>
        <dbReference type="PROSITE" id="PS51379"/>
    </source>
</evidence>
<reference evidence="9 10" key="1">
    <citation type="submission" date="2020-02" db="EMBL/GenBank/DDBJ databases">
        <title>Comparative genomics of sulfur disproportionating microorganisms.</title>
        <authorList>
            <person name="Ward L.M."/>
            <person name="Bertran E."/>
            <person name="Johnston D.T."/>
        </authorList>
    </citation>
    <scope>NUCLEOTIDE SEQUENCE [LARGE SCALE GENOMIC DNA]</scope>
    <source>
        <strain evidence="9 10">DSM 3696</strain>
    </source>
</reference>
<evidence type="ECO:0000256" key="5">
    <source>
        <dbReference type="ARBA" id="ARBA00023004"/>
    </source>
</evidence>
<dbReference type="PANTHER" id="PTHR30176:SF3">
    <property type="entry name" value="FERREDOXIN-TYPE PROTEIN NAPH"/>
    <property type="match status" value="1"/>
</dbReference>
<feature type="transmembrane region" description="Helical" evidence="7">
    <location>
        <begin position="44"/>
        <end position="66"/>
    </location>
</feature>
<name>A0A7K3NHR3_9BACT</name>
<evidence type="ECO:0000256" key="1">
    <source>
        <dbReference type="ARBA" id="ARBA00022448"/>
    </source>
</evidence>
<keyword evidence="7" id="KW-1133">Transmembrane helix</keyword>
<accession>A0A7K3NHR3</accession>
<organism evidence="9 10">
    <name type="scientific">Desulfolutivibrio sulfodismutans</name>
    <dbReference type="NCBI Taxonomy" id="63561"/>
    <lineage>
        <taxon>Bacteria</taxon>
        <taxon>Pseudomonadati</taxon>
        <taxon>Thermodesulfobacteriota</taxon>
        <taxon>Desulfovibrionia</taxon>
        <taxon>Desulfovibrionales</taxon>
        <taxon>Desulfovibrionaceae</taxon>
        <taxon>Desulfolutivibrio</taxon>
    </lineage>
</organism>
<dbReference type="SUPFAM" id="SSF54862">
    <property type="entry name" value="4Fe-4S ferredoxins"/>
    <property type="match status" value="1"/>
</dbReference>
<sequence length="443" mass="46636">MAALSLLPAVLAFALTAAHGLRLGDMGLFSACLGCAGLLFSRRAFVRLAAIPLLGGAALFWANTALELAALRRAFGEPWLRLGLILGGVAALCLAAAWLLTTTSAKKRFPGGAGTATLQAAAMVLTMAILELARAKAGISILLADRFFPGFGRLEILALAVYAALLAGAMADPARARRLRPRYWGLFSAVFFAQLALGLAGLPDFLMTGALHLPVPALIVGGPLYRGGGFFMPILYLSTLFLVGPAWCSHLCYIGAWDDAASRLGPKPPASLPRHAWLTRSLALALTVLSALALRLLGVPGLTAAILAAAFGLVGVLVMLAVSRRRGMMVHCTAYCPIGLVGNLLGRLSPWRLRMDAGCDRFSRCGRCSQACRYGALSERDVSLGRPGLSCTLCGDCVGVCPRKNPASHMGYRLFGLSPDISRQIFLAVVISLHAVFLGVARI</sequence>
<dbReference type="GO" id="GO:0051539">
    <property type="term" value="F:4 iron, 4 sulfur cluster binding"/>
    <property type="evidence" value="ECO:0007669"/>
    <property type="project" value="UniProtKB-KW"/>
</dbReference>
<dbReference type="Pfam" id="PF12801">
    <property type="entry name" value="Fer4_5"/>
    <property type="match status" value="2"/>
</dbReference>
<evidence type="ECO:0000256" key="3">
    <source>
        <dbReference type="ARBA" id="ARBA00022723"/>
    </source>
</evidence>
<feature type="transmembrane region" description="Helical" evidence="7">
    <location>
        <begin position="302"/>
        <end position="322"/>
    </location>
</feature>
<evidence type="ECO:0000313" key="9">
    <source>
        <dbReference type="EMBL" id="NDY55744.1"/>
    </source>
</evidence>
<dbReference type="Gene3D" id="3.30.70.20">
    <property type="match status" value="1"/>
</dbReference>
<comment type="caution">
    <text evidence="9">The sequence shown here is derived from an EMBL/GenBank/DDBJ whole genome shotgun (WGS) entry which is preliminary data.</text>
</comment>
<gene>
    <name evidence="9" type="ORF">G3N56_03175</name>
</gene>
<dbReference type="AlphaFoldDB" id="A0A7K3NHR3"/>
<evidence type="ECO:0000256" key="7">
    <source>
        <dbReference type="SAM" id="Phobius"/>
    </source>
</evidence>
<feature type="transmembrane region" description="Helical" evidence="7">
    <location>
        <begin position="234"/>
        <end position="256"/>
    </location>
</feature>
<feature type="transmembrane region" description="Helical" evidence="7">
    <location>
        <begin position="154"/>
        <end position="171"/>
    </location>
</feature>